<accession>A0A7V8SV26</accession>
<organism evidence="1 2">
    <name type="scientific">Candidatus Acidiferrum panamense</name>
    <dbReference type="NCBI Taxonomy" id="2741543"/>
    <lineage>
        <taxon>Bacteria</taxon>
        <taxon>Pseudomonadati</taxon>
        <taxon>Acidobacteriota</taxon>
        <taxon>Terriglobia</taxon>
        <taxon>Candidatus Acidiferrales</taxon>
        <taxon>Candidatus Acidiferrum</taxon>
    </lineage>
</organism>
<name>A0A7V8SV26_9BACT</name>
<gene>
    <name evidence="1" type="ORF">HRJ53_00600</name>
</gene>
<dbReference type="AlphaFoldDB" id="A0A7V8SV26"/>
<protein>
    <submittedName>
        <fullName evidence="1">Uncharacterized protein</fullName>
    </submittedName>
</protein>
<evidence type="ECO:0000313" key="1">
    <source>
        <dbReference type="EMBL" id="MBA0083473.1"/>
    </source>
</evidence>
<dbReference type="Proteomes" id="UP000567293">
    <property type="component" value="Unassembled WGS sequence"/>
</dbReference>
<reference evidence="1" key="1">
    <citation type="submission" date="2020-06" db="EMBL/GenBank/DDBJ databases">
        <title>Legume-microbial interactions unlock mineral nutrients during tropical forest succession.</title>
        <authorList>
            <person name="Epihov D.Z."/>
        </authorList>
    </citation>
    <scope>NUCLEOTIDE SEQUENCE [LARGE SCALE GENOMIC DNA]</scope>
    <source>
        <strain evidence="1">Pan2503</strain>
    </source>
</reference>
<keyword evidence="2" id="KW-1185">Reference proteome</keyword>
<sequence length="64" mass="7441">MKWLGNVRYPPENMTDLSDAEWLKALRLEYGDDHICLYRPQDGGQPWRSAAEWEALGVMGVYLK</sequence>
<comment type="caution">
    <text evidence="1">The sequence shown here is derived from an EMBL/GenBank/DDBJ whole genome shotgun (WGS) entry which is preliminary data.</text>
</comment>
<proteinExistence type="predicted"/>
<dbReference type="EMBL" id="JACDQQ010000061">
    <property type="protein sequence ID" value="MBA0083473.1"/>
    <property type="molecule type" value="Genomic_DNA"/>
</dbReference>
<evidence type="ECO:0000313" key="2">
    <source>
        <dbReference type="Proteomes" id="UP000567293"/>
    </source>
</evidence>